<feature type="transmembrane region" description="Helical" evidence="5">
    <location>
        <begin position="20"/>
        <end position="42"/>
    </location>
</feature>
<dbReference type="PANTHER" id="PTHR11662:SF399">
    <property type="entry name" value="FI19708P1-RELATED"/>
    <property type="match status" value="1"/>
</dbReference>
<feature type="transmembrane region" description="Helical" evidence="5">
    <location>
        <begin position="166"/>
        <end position="191"/>
    </location>
</feature>
<feature type="transmembrane region" description="Helical" evidence="5">
    <location>
        <begin position="197"/>
        <end position="218"/>
    </location>
</feature>
<dbReference type="PANTHER" id="PTHR11662">
    <property type="entry name" value="SOLUTE CARRIER FAMILY 17"/>
    <property type="match status" value="1"/>
</dbReference>
<dbReference type="SUPFAM" id="SSF103473">
    <property type="entry name" value="MFS general substrate transporter"/>
    <property type="match status" value="1"/>
</dbReference>
<dbReference type="AlphaFoldDB" id="A0A8S4Q736"/>
<dbReference type="InterPro" id="IPR050382">
    <property type="entry name" value="MFS_Na/Anion_cotransporter"/>
</dbReference>
<evidence type="ECO:0000256" key="5">
    <source>
        <dbReference type="SAM" id="Phobius"/>
    </source>
</evidence>
<dbReference type="Gene3D" id="1.20.1250.20">
    <property type="entry name" value="MFS general substrate transporter like domains"/>
    <property type="match status" value="1"/>
</dbReference>
<feature type="transmembrane region" description="Helical" evidence="5">
    <location>
        <begin position="338"/>
        <end position="356"/>
    </location>
</feature>
<protein>
    <recommendedName>
        <fullName evidence="8">Sialin</fullName>
    </recommendedName>
</protein>
<name>A0A8S4Q736_OWEFU</name>
<sequence length="441" mass="49295">MDRRITGVHAANDIPYWRSYRLSLAIISFIGFIFVYVVRTNFSIAMICMVKRPFRNPTSAMNETKPKIGNNTRFTEIDIGDEACSLVTQINDYTHGEFEWDRRLQGLLLSSFFYGYVVTQLPAGIMADKFGGKRVFGFGMLVTVVAMVLIPIGARFHISIVFICRVLMGFGVNIGTVLSLTVSGLLCHTGIDGGWPSIFYVSGGATFLWILLWAFFVFDTPRDHPRITDVERDYIESSIGQISTKKRKSIIVPWLELWKSKPLWAIITAHVCNNWGGYTLLTSLPTYMRDVLKFHIRSNGFLSALPYICMWLFFILGGQVADHLRKKQKLSTEATRKLFQTIAFLGAAIFMLATGFMNCERRYLAVAFLTIGVTLQGAGASGFVVNHVDIAPMYAGVLYGITNTAGTLSGIFSPMVVGVIAPNVSKCKRHFLAYSLQWLLA</sequence>
<comment type="subcellular location">
    <subcellularLocation>
        <location evidence="1">Membrane</location>
        <topology evidence="1">Multi-pass membrane protein</topology>
    </subcellularLocation>
</comment>
<feature type="transmembrane region" description="Helical" evidence="5">
    <location>
        <begin position="298"/>
        <end position="318"/>
    </location>
</feature>
<organism evidence="6 7">
    <name type="scientific">Owenia fusiformis</name>
    <name type="common">Polychaete worm</name>
    <dbReference type="NCBI Taxonomy" id="6347"/>
    <lineage>
        <taxon>Eukaryota</taxon>
        <taxon>Metazoa</taxon>
        <taxon>Spiralia</taxon>
        <taxon>Lophotrochozoa</taxon>
        <taxon>Annelida</taxon>
        <taxon>Polychaeta</taxon>
        <taxon>Sedentaria</taxon>
        <taxon>Canalipalpata</taxon>
        <taxon>Sabellida</taxon>
        <taxon>Oweniida</taxon>
        <taxon>Oweniidae</taxon>
        <taxon>Owenia</taxon>
    </lineage>
</organism>
<dbReference type="Pfam" id="PF07690">
    <property type="entry name" value="MFS_1"/>
    <property type="match status" value="1"/>
</dbReference>
<evidence type="ECO:0000313" key="7">
    <source>
        <dbReference type="Proteomes" id="UP000749559"/>
    </source>
</evidence>
<feature type="transmembrane region" description="Helical" evidence="5">
    <location>
        <begin position="397"/>
        <end position="421"/>
    </location>
</feature>
<reference evidence="6" key="1">
    <citation type="submission" date="2022-03" db="EMBL/GenBank/DDBJ databases">
        <authorList>
            <person name="Martin C."/>
        </authorList>
    </citation>
    <scope>NUCLEOTIDE SEQUENCE</scope>
</reference>
<dbReference type="FunFam" id="1.20.1250.20:FF:000532">
    <property type="entry name" value="SLC (SoLute Carrier) homolog"/>
    <property type="match status" value="1"/>
</dbReference>
<dbReference type="OrthoDB" id="2985014at2759"/>
<keyword evidence="7" id="KW-1185">Reference proteome</keyword>
<feature type="transmembrane region" description="Helical" evidence="5">
    <location>
        <begin position="363"/>
        <end position="385"/>
    </location>
</feature>
<dbReference type="GO" id="GO:0016324">
    <property type="term" value="C:apical plasma membrane"/>
    <property type="evidence" value="ECO:0007669"/>
    <property type="project" value="TreeGrafter"/>
</dbReference>
<keyword evidence="3 5" id="KW-1133">Transmembrane helix</keyword>
<keyword evidence="4 5" id="KW-0472">Membrane</keyword>
<evidence type="ECO:0008006" key="8">
    <source>
        <dbReference type="Google" id="ProtNLM"/>
    </source>
</evidence>
<evidence type="ECO:0000256" key="1">
    <source>
        <dbReference type="ARBA" id="ARBA00004141"/>
    </source>
</evidence>
<dbReference type="InterPro" id="IPR036259">
    <property type="entry name" value="MFS_trans_sf"/>
</dbReference>
<dbReference type="EMBL" id="CAIIXF020000012">
    <property type="protein sequence ID" value="CAH1802651.1"/>
    <property type="molecule type" value="Genomic_DNA"/>
</dbReference>
<comment type="caution">
    <text evidence="6">The sequence shown here is derived from an EMBL/GenBank/DDBJ whole genome shotgun (WGS) entry which is preliminary data.</text>
</comment>
<dbReference type="Proteomes" id="UP000749559">
    <property type="component" value="Unassembled WGS sequence"/>
</dbReference>
<evidence type="ECO:0000256" key="2">
    <source>
        <dbReference type="ARBA" id="ARBA00022692"/>
    </source>
</evidence>
<gene>
    <name evidence="6" type="ORF">OFUS_LOCUS26303</name>
</gene>
<dbReference type="GO" id="GO:0006820">
    <property type="term" value="P:monoatomic anion transport"/>
    <property type="evidence" value="ECO:0007669"/>
    <property type="project" value="TreeGrafter"/>
</dbReference>
<accession>A0A8S4Q736</accession>
<dbReference type="GO" id="GO:0022857">
    <property type="term" value="F:transmembrane transporter activity"/>
    <property type="evidence" value="ECO:0007669"/>
    <property type="project" value="InterPro"/>
</dbReference>
<keyword evidence="2 5" id="KW-0812">Transmembrane</keyword>
<evidence type="ECO:0000256" key="3">
    <source>
        <dbReference type="ARBA" id="ARBA00022989"/>
    </source>
</evidence>
<evidence type="ECO:0000256" key="4">
    <source>
        <dbReference type="ARBA" id="ARBA00023136"/>
    </source>
</evidence>
<dbReference type="InterPro" id="IPR011701">
    <property type="entry name" value="MFS"/>
</dbReference>
<feature type="transmembrane region" description="Helical" evidence="5">
    <location>
        <begin position="106"/>
        <end position="123"/>
    </location>
</feature>
<feature type="transmembrane region" description="Helical" evidence="5">
    <location>
        <begin position="135"/>
        <end position="154"/>
    </location>
</feature>
<proteinExistence type="predicted"/>
<evidence type="ECO:0000313" key="6">
    <source>
        <dbReference type="EMBL" id="CAH1802651.1"/>
    </source>
</evidence>